<dbReference type="PANTHER" id="PTHR44591">
    <property type="entry name" value="STRESS RESPONSE REGULATOR PROTEIN 1"/>
    <property type="match status" value="1"/>
</dbReference>
<dbReference type="Pfam" id="PF00072">
    <property type="entry name" value="Response_reg"/>
    <property type="match status" value="1"/>
</dbReference>
<dbReference type="InterPro" id="IPR011006">
    <property type="entry name" value="CheY-like_superfamily"/>
</dbReference>
<dbReference type="GO" id="GO:0000160">
    <property type="term" value="P:phosphorelay signal transduction system"/>
    <property type="evidence" value="ECO:0007669"/>
    <property type="project" value="InterPro"/>
</dbReference>
<evidence type="ECO:0000313" key="4">
    <source>
        <dbReference type="EMBL" id="ALZ84188.1"/>
    </source>
</evidence>
<proteinExistence type="predicted"/>
<dbReference type="PROSITE" id="PS50110">
    <property type="entry name" value="RESPONSE_REGULATORY"/>
    <property type="match status" value="1"/>
</dbReference>
<evidence type="ECO:0000313" key="5">
    <source>
        <dbReference type="Proteomes" id="UP000064137"/>
    </source>
</evidence>
<gene>
    <name evidence="4" type="ORF">APT59_08170</name>
</gene>
<feature type="modified residue" description="4-aspartylphosphate" evidence="2">
    <location>
        <position position="54"/>
    </location>
</feature>
<dbReference type="OrthoDB" id="9800897at2"/>
<dbReference type="SMART" id="SM00448">
    <property type="entry name" value="REC"/>
    <property type="match status" value="1"/>
</dbReference>
<reference evidence="4 5" key="1">
    <citation type="submission" date="2016-01" db="EMBL/GenBank/DDBJ databases">
        <title>Annotation of Pseudomonas oryzihabitans USDA-ARS-USMARC-56511.</title>
        <authorList>
            <person name="Harhay G.P."/>
            <person name="Harhay D.M."/>
            <person name="Smith T.P.L."/>
            <person name="Bono J.L."/>
            <person name="Heaton M.P."/>
            <person name="Clawson M.L."/>
            <person name="Chitko-Mckown C.G."/>
            <person name="Capik S.F."/>
            <person name="DeDonder K.D."/>
            <person name="Apley M.D."/>
            <person name="Lubbers B.V."/>
            <person name="White B.J."/>
            <person name="Larson R.L."/>
        </authorList>
    </citation>
    <scope>NUCLEOTIDE SEQUENCE [LARGE SCALE GENOMIC DNA]</scope>
    <source>
        <strain evidence="4 5">USDA-ARS-USMARC-56511</strain>
    </source>
</reference>
<dbReference type="Proteomes" id="UP000064137">
    <property type="component" value="Chromosome"/>
</dbReference>
<accession>A0A0U4WIL1</accession>
<dbReference type="KEGG" id="por:APT59_08170"/>
<evidence type="ECO:0000256" key="2">
    <source>
        <dbReference type="PROSITE-ProRule" id="PRU00169"/>
    </source>
</evidence>
<keyword evidence="1 2" id="KW-0597">Phosphoprotein</keyword>
<dbReference type="InterPro" id="IPR001789">
    <property type="entry name" value="Sig_transdc_resp-reg_receiver"/>
</dbReference>
<evidence type="ECO:0000259" key="3">
    <source>
        <dbReference type="PROSITE" id="PS50110"/>
    </source>
</evidence>
<dbReference type="AlphaFoldDB" id="A0A0U4WIL1"/>
<sequence>MKFLVVDDSRAVQTIIKRILVSTGYKDIELRVASTGSEALALLKNWTPNLVLTDWHMPGMSGLELLQAIRQRVGADIHVGFVTTESSARNIQEAYRNGAAFVVTKPFTQDTLQQAVLTVLQDGASAEQAIGSSGRESLPMPTRFKPDPQSIRQLLGRSSIACQIEPMAPIPVDRLALPYVIGIYGHPQSKALEAVCLLDLNAACILGGSLAGLAPGAIHAAIASGTLSREIYENATAFLADLNGMISAGKGGAPLVLSTSHLVQKPFEKLYSLWRQNNGRADFSLSFPELGDGFIAFLLS</sequence>
<dbReference type="InterPro" id="IPR050595">
    <property type="entry name" value="Bact_response_regulator"/>
</dbReference>
<dbReference type="PANTHER" id="PTHR44591:SF3">
    <property type="entry name" value="RESPONSE REGULATORY DOMAIN-CONTAINING PROTEIN"/>
    <property type="match status" value="1"/>
</dbReference>
<organism evidence="4 5">
    <name type="scientific">Pseudomonas oryzihabitans</name>
    <dbReference type="NCBI Taxonomy" id="47885"/>
    <lineage>
        <taxon>Bacteria</taxon>
        <taxon>Pseudomonadati</taxon>
        <taxon>Pseudomonadota</taxon>
        <taxon>Gammaproteobacteria</taxon>
        <taxon>Pseudomonadales</taxon>
        <taxon>Pseudomonadaceae</taxon>
        <taxon>Pseudomonas</taxon>
    </lineage>
</organism>
<name>A0A0U4WIL1_9PSED</name>
<protein>
    <recommendedName>
        <fullName evidence="3">Response regulatory domain-containing protein</fullName>
    </recommendedName>
</protein>
<dbReference type="RefSeq" id="WP_059314395.1">
    <property type="nucleotide sequence ID" value="NZ_CP013987.1"/>
</dbReference>
<dbReference type="SUPFAM" id="SSF52172">
    <property type="entry name" value="CheY-like"/>
    <property type="match status" value="1"/>
</dbReference>
<evidence type="ECO:0000256" key="1">
    <source>
        <dbReference type="ARBA" id="ARBA00022553"/>
    </source>
</evidence>
<dbReference type="Gene3D" id="3.40.50.2300">
    <property type="match status" value="1"/>
</dbReference>
<feature type="domain" description="Response regulatory" evidence="3">
    <location>
        <begin position="2"/>
        <end position="120"/>
    </location>
</feature>
<dbReference type="EMBL" id="CP013987">
    <property type="protein sequence ID" value="ALZ84188.1"/>
    <property type="molecule type" value="Genomic_DNA"/>
</dbReference>